<dbReference type="AlphaFoldDB" id="A0A178Z2C7"/>
<feature type="compositionally biased region" description="Basic and acidic residues" evidence="1">
    <location>
        <begin position="1"/>
        <end position="10"/>
    </location>
</feature>
<name>A0A178Z2C7_9EURO</name>
<comment type="caution">
    <text evidence="2">The sequence shown here is derived from an EMBL/GenBank/DDBJ whole genome shotgun (WGS) entry which is preliminary data.</text>
</comment>
<evidence type="ECO:0000313" key="2">
    <source>
        <dbReference type="EMBL" id="OAP53958.1"/>
    </source>
</evidence>
<evidence type="ECO:0000256" key="1">
    <source>
        <dbReference type="SAM" id="MobiDB-lite"/>
    </source>
</evidence>
<dbReference type="EMBL" id="LVYI01000017">
    <property type="protein sequence ID" value="OAP53958.1"/>
    <property type="molecule type" value="Genomic_DNA"/>
</dbReference>
<dbReference type="GeneID" id="30016005"/>
<protein>
    <submittedName>
        <fullName evidence="2">Uncharacterized protein</fullName>
    </submittedName>
</protein>
<sequence>MEKSDMEKRAINGATYERYCNPAPTPAPSPIPRLERKRASSNGSPCRIPPVLRLTIPEKEQQQKQEPQKQEPQKPDQQQQPPASELAAAVDMVRFKPEGGRRVFLSPSAQLLLNNYTDSFKNKKSPPS</sequence>
<feature type="compositionally biased region" description="Basic and acidic residues" evidence="1">
    <location>
        <begin position="56"/>
        <end position="74"/>
    </location>
</feature>
<reference evidence="2 3" key="1">
    <citation type="submission" date="2016-04" db="EMBL/GenBank/DDBJ databases">
        <title>Draft genome of Fonsecaea erecta CBS 125763.</title>
        <authorList>
            <person name="Weiss V.A."/>
            <person name="Vicente V.A."/>
            <person name="Raittz R.T."/>
            <person name="Moreno L.F."/>
            <person name="De Souza E.M."/>
            <person name="Pedrosa F.O."/>
            <person name="Steffens M.B."/>
            <person name="Faoro H."/>
            <person name="Tadra-Sfeir M.Z."/>
            <person name="Najafzadeh M.J."/>
            <person name="Felipe M.S."/>
            <person name="Teixeira M."/>
            <person name="Sun J."/>
            <person name="Xi L."/>
            <person name="Gomes R."/>
            <person name="De Azevedo C.M."/>
            <person name="Salgado C.G."/>
            <person name="Da Silva M.B."/>
            <person name="Nascimento M.F."/>
            <person name="Queiroz-Telles F."/>
            <person name="Attili D.S."/>
            <person name="Gorbushina A."/>
        </authorList>
    </citation>
    <scope>NUCLEOTIDE SEQUENCE [LARGE SCALE GENOMIC DNA]</scope>
    <source>
        <strain evidence="2 3">CBS 125763</strain>
    </source>
</reference>
<feature type="region of interest" description="Disordered" evidence="1">
    <location>
        <begin position="1"/>
        <end position="93"/>
    </location>
</feature>
<keyword evidence="3" id="KW-1185">Reference proteome</keyword>
<dbReference type="RefSeq" id="XP_018687325.1">
    <property type="nucleotide sequence ID" value="XM_018843342.1"/>
</dbReference>
<accession>A0A178Z2C7</accession>
<gene>
    <name evidence="2" type="ORF">AYL99_11838</name>
</gene>
<dbReference type="Proteomes" id="UP000078343">
    <property type="component" value="Unassembled WGS sequence"/>
</dbReference>
<organism evidence="2 3">
    <name type="scientific">Fonsecaea erecta</name>
    <dbReference type="NCBI Taxonomy" id="1367422"/>
    <lineage>
        <taxon>Eukaryota</taxon>
        <taxon>Fungi</taxon>
        <taxon>Dikarya</taxon>
        <taxon>Ascomycota</taxon>
        <taxon>Pezizomycotina</taxon>
        <taxon>Eurotiomycetes</taxon>
        <taxon>Chaetothyriomycetidae</taxon>
        <taxon>Chaetothyriales</taxon>
        <taxon>Herpotrichiellaceae</taxon>
        <taxon>Fonsecaea</taxon>
    </lineage>
</organism>
<proteinExistence type="predicted"/>
<evidence type="ECO:0000313" key="3">
    <source>
        <dbReference type="Proteomes" id="UP000078343"/>
    </source>
</evidence>